<evidence type="ECO:0000313" key="12">
    <source>
        <dbReference type="Proteomes" id="UP000276888"/>
    </source>
</evidence>
<keyword evidence="6 10" id="KW-0407">Ion channel</keyword>
<gene>
    <name evidence="11" type="primary">crcB_1</name>
    <name evidence="10" type="synonym">crcB</name>
    <name evidence="10" type="synonym">fluC</name>
    <name evidence="11" type="ORF">CVS47_00140</name>
</gene>
<feature type="transmembrane region" description="Helical" evidence="10">
    <location>
        <begin position="46"/>
        <end position="69"/>
    </location>
</feature>
<dbReference type="Pfam" id="PF02537">
    <property type="entry name" value="CRCB"/>
    <property type="match status" value="1"/>
</dbReference>
<dbReference type="AlphaFoldDB" id="A0A3S9W653"/>
<evidence type="ECO:0000256" key="10">
    <source>
        <dbReference type="HAMAP-Rule" id="MF_00454"/>
    </source>
</evidence>
<evidence type="ECO:0000256" key="6">
    <source>
        <dbReference type="ARBA" id="ARBA00023303"/>
    </source>
</evidence>
<keyword evidence="12" id="KW-1185">Reference proteome</keyword>
<dbReference type="GO" id="GO:0005886">
    <property type="term" value="C:plasma membrane"/>
    <property type="evidence" value="ECO:0007669"/>
    <property type="project" value="UniProtKB-SubCell"/>
</dbReference>
<feature type="transmembrane region" description="Helical" evidence="10">
    <location>
        <begin position="106"/>
        <end position="128"/>
    </location>
</feature>
<dbReference type="GO" id="GO:0062054">
    <property type="term" value="F:fluoride channel activity"/>
    <property type="evidence" value="ECO:0007669"/>
    <property type="project" value="UniProtKB-UniRule"/>
</dbReference>
<evidence type="ECO:0000256" key="7">
    <source>
        <dbReference type="ARBA" id="ARBA00035120"/>
    </source>
</evidence>
<dbReference type="HAMAP" id="MF_00454">
    <property type="entry name" value="FluC"/>
    <property type="match status" value="1"/>
</dbReference>
<reference evidence="11 12" key="1">
    <citation type="submission" date="2018-08" db="EMBL/GenBank/DDBJ databases">
        <title>Microbacterium lemovicicum sp. nov., a bacterium isolated from a natural uranium-rich soil.</title>
        <authorList>
            <person name="ORTET P."/>
        </authorList>
    </citation>
    <scope>NUCLEOTIDE SEQUENCE [LARGE SCALE GENOMIC DNA]</scope>
    <source>
        <strain evidence="11 12">Viu22</strain>
    </source>
</reference>
<evidence type="ECO:0000256" key="4">
    <source>
        <dbReference type="ARBA" id="ARBA00022989"/>
    </source>
</evidence>
<feature type="binding site" evidence="10">
    <location>
        <position position="86"/>
    </location>
    <ligand>
        <name>Na(+)</name>
        <dbReference type="ChEBI" id="CHEBI:29101"/>
        <note>structural</note>
    </ligand>
</feature>
<evidence type="ECO:0000256" key="1">
    <source>
        <dbReference type="ARBA" id="ARBA00004651"/>
    </source>
</evidence>
<evidence type="ECO:0000256" key="2">
    <source>
        <dbReference type="ARBA" id="ARBA00022475"/>
    </source>
</evidence>
<evidence type="ECO:0000256" key="5">
    <source>
        <dbReference type="ARBA" id="ARBA00023136"/>
    </source>
</evidence>
<dbReference type="GO" id="GO:0140114">
    <property type="term" value="P:cellular detoxification of fluoride"/>
    <property type="evidence" value="ECO:0007669"/>
    <property type="project" value="UniProtKB-UniRule"/>
</dbReference>
<keyword evidence="10" id="KW-0813">Transport</keyword>
<dbReference type="EMBL" id="CP031423">
    <property type="protein sequence ID" value="AZS35548.1"/>
    <property type="molecule type" value="Genomic_DNA"/>
</dbReference>
<evidence type="ECO:0000256" key="3">
    <source>
        <dbReference type="ARBA" id="ARBA00022692"/>
    </source>
</evidence>
<dbReference type="RefSeq" id="WP_206502696.1">
    <property type="nucleotide sequence ID" value="NZ_CP031423.1"/>
</dbReference>
<keyword evidence="10" id="KW-0406">Ion transport</keyword>
<feature type="transmembrane region" description="Helical" evidence="10">
    <location>
        <begin position="76"/>
        <end position="94"/>
    </location>
</feature>
<comment type="similarity">
    <text evidence="7 10">Belongs to the fluoride channel Fluc/FEX (TC 1.A.43) family.</text>
</comment>
<protein>
    <recommendedName>
        <fullName evidence="10">Fluoride-specific ion channel FluC</fullName>
    </recommendedName>
</protein>
<dbReference type="KEGG" id="mlv:CVS47_00140"/>
<evidence type="ECO:0000256" key="9">
    <source>
        <dbReference type="ARBA" id="ARBA00049940"/>
    </source>
</evidence>
<accession>A0A3S9W653</accession>
<keyword evidence="2 10" id="KW-1003">Cell membrane</keyword>
<evidence type="ECO:0000256" key="8">
    <source>
        <dbReference type="ARBA" id="ARBA00035585"/>
    </source>
</evidence>
<dbReference type="GO" id="GO:0046872">
    <property type="term" value="F:metal ion binding"/>
    <property type="evidence" value="ECO:0007669"/>
    <property type="project" value="UniProtKB-KW"/>
</dbReference>
<keyword evidence="4 10" id="KW-1133">Transmembrane helix</keyword>
<evidence type="ECO:0000313" key="11">
    <source>
        <dbReference type="EMBL" id="AZS35548.1"/>
    </source>
</evidence>
<comment type="function">
    <text evidence="9 10">Fluoride-specific ion channel. Important for reducing fluoride concentration in the cell, thus reducing its toxicity.</text>
</comment>
<comment type="catalytic activity">
    <reaction evidence="8">
        <text>fluoride(in) = fluoride(out)</text>
        <dbReference type="Rhea" id="RHEA:76159"/>
        <dbReference type="ChEBI" id="CHEBI:17051"/>
    </reaction>
    <physiologicalReaction direction="left-to-right" evidence="8">
        <dbReference type="Rhea" id="RHEA:76160"/>
    </physiologicalReaction>
</comment>
<comment type="subcellular location">
    <subcellularLocation>
        <location evidence="1 10">Cell membrane</location>
        <topology evidence="1 10">Multi-pass membrane protein</topology>
    </subcellularLocation>
</comment>
<keyword evidence="10" id="KW-0479">Metal-binding</keyword>
<feature type="binding site" evidence="10">
    <location>
        <position position="89"/>
    </location>
    <ligand>
        <name>Na(+)</name>
        <dbReference type="ChEBI" id="CHEBI:29101"/>
        <note>structural</note>
    </ligand>
</feature>
<keyword evidence="3 10" id="KW-0812">Transmembrane</keyword>
<keyword evidence="5 10" id="KW-0472">Membrane</keyword>
<proteinExistence type="inferred from homology"/>
<dbReference type="InterPro" id="IPR003691">
    <property type="entry name" value="FluC"/>
</dbReference>
<name>A0A3S9W653_9MICO</name>
<comment type="activity regulation">
    <text evidence="10">Na(+) is not transported, but it plays an essential structural role and its presence is essential for fluoride channel function.</text>
</comment>
<sequence>MTTAPPAPRVDPRILGWVVLGGALGTAVRAALVFPWQTGTDDATLAVPLVTLVVNLVGAFALGLVVGVLGPRHPSARAFLGTGVLGGFTTYSAFAVQTVTVSSWSLWLSVGLALASVAVGFALAGVGVRSGRLLGARRGKADEPEEAE</sequence>
<keyword evidence="10" id="KW-0915">Sodium</keyword>
<organism evidence="11 12">
    <name type="scientific">Microbacterium lemovicicum</name>
    <dbReference type="NCBI Taxonomy" id="1072463"/>
    <lineage>
        <taxon>Bacteria</taxon>
        <taxon>Bacillati</taxon>
        <taxon>Actinomycetota</taxon>
        <taxon>Actinomycetes</taxon>
        <taxon>Micrococcales</taxon>
        <taxon>Microbacteriaceae</taxon>
        <taxon>Microbacterium</taxon>
    </lineage>
</organism>
<dbReference type="Proteomes" id="UP000276888">
    <property type="component" value="Chromosome"/>
</dbReference>